<accession>A0A0F4YDW4</accession>
<organism evidence="1 2">
    <name type="scientific">Rasamsonia emersonii (strain ATCC 16479 / CBS 393.64 / IMI 116815)</name>
    <dbReference type="NCBI Taxonomy" id="1408163"/>
    <lineage>
        <taxon>Eukaryota</taxon>
        <taxon>Fungi</taxon>
        <taxon>Dikarya</taxon>
        <taxon>Ascomycota</taxon>
        <taxon>Pezizomycotina</taxon>
        <taxon>Eurotiomycetes</taxon>
        <taxon>Eurotiomycetidae</taxon>
        <taxon>Eurotiales</taxon>
        <taxon>Trichocomaceae</taxon>
        <taxon>Rasamsonia</taxon>
    </lineage>
</organism>
<proteinExistence type="predicted"/>
<evidence type="ECO:0000313" key="2">
    <source>
        <dbReference type="Proteomes" id="UP000053958"/>
    </source>
</evidence>
<gene>
    <name evidence="1" type="ORF">T310_10087</name>
</gene>
<protein>
    <submittedName>
        <fullName evidence="1">Uncharacterized protein</fullName>
    </submittedName>
</protein>
<comment type="caution">
    <text evidence="1">The sequence shown here is derived from an EMBL/GenBank/DDBJ whole genome shotgun (WGS) entry which is preliminary data.</text>
</comment>
<dbReference type="RefSeq" id="XP_013322937.1">
    <property type="nucleotide sequence ID" value="XM_013467483.1"/>
</dbReference>
<dbReference type="AlphaFoldDB" id="A0A0F4YDW4"/>
<keyword evidence="2" id="KW-1185">Reference proteome</keyword>
<feature type="non-terminal residue" evidence="1">
    <location>
        <position position="1"/>
    </location>
</feature>
<evidence type="ECO:0000313" key="1">
    <source>
        <dbReference type="EMBL" id="KKA16325.1"/>
    </source>
</evidence>
<sequence>VFPLKMMHGGRAHPAELTDSIAVTHSRFPGCRRGGRPNVSDLVTTRVVEIRPIANPVSSIIDIVFKNAILLNSTLEEVKPFTNNLTLLSQF</sequence>
<dbReference type="GeneID" id="25313150"/>
<dbReference type="EMBL" id="LASV01000790">
    <property type="protein sequence ID" value="KKA16325.1"/>
    <property type="molecule type" value="Genomic_DNA"/>
</dbReference>
<name>A0A0F4YDW4_RASE3</name>
<reference evidence="1 2" key="1">
    <citation type="submission" date="2015-04" db="EMBL/GenBank/DDBJ databases">
        <authorList>
            <person name="Heijne W.H."/>
            <person name="Fedorova N.D."/>
            <person name="Nierman W.C."/>
            <person name="Vollebregt A.W."/>
            <person name="Zhao Z."/>
            <person name="Wu L."/>
            <person name="Kumar M."/>
            <person name="Stam H."/>
            <person name="van den Berg M.A."/>
            <person name="Pel H.J."/>
        </authorList>
    </citation>
    <scope>NUCLEOTIDE SEQUENCE [LARGE SCALE GENOMIC DNA]</scope>
    <source>
        <strain evidence="1 2">CBS 393.64</strain>
    </source>
</reference>
<dbReference type="Proteomes" id="UP000053958">
    <property type="component" value="Unassembled WGS sequence"/>
</dbReference>